<evidence type="ECO:0000313" key="6">
    <source>
        <dbReference type="Proteomes" id="UP000245697"/>
    </source>
</evidence>
<dbReference type="AlphaFoldDB" id="A0A316F3F6"/>
<keyword evidence="1" id="KW-0805">Transcription regulation</keyword>
<dbReference type="SUPFAM" id="SSF46894">
    <property type="entry name" value="C-terminal effector domain of the bipartite response regulators"/>
    <property type="match status" value="1"/>
</dbReference>
<dbReference type="CDD" id="cd06170">
    <property type="entry name" value="LuxR_C_like"/>
    <property type="match status" value="1"/>
</dbReference>
<evidence type="ECO:0000259" key="4">
    <source>
        <dbReference type="PROSITE" id="PS50043"/>
    </source>
</evidence>
<accession>A0A316F3F6</accession>
<proteinExistence type="predicted"/>
<gene>
    <name evidence="5" type="ORF">BC793_12259</name>
</gene>
<dbReference type="SMART" id="SM00421">
    <property type="entry name" value="HTH_LUXR"/>
    <property type="match status" value="1"/>
</dbReference>
<dbReference type="InterPro" id="IPR000792">
    <property type="entry name" value="Tscrpt_reg_LuxR_C"/>
</dbReference>
<dbReference type="PROSITE" id="PS50043">
    <property type="entry name" value="HTH_LUXR_2"/>
    <property type="match status" value="1"/>
</dbReference>
<keyword evidence="3" id="KW-0804">Transcription</keyword>
<dbReference type="PRINTS" id="PR00038">
    <property type="entry name" value="HTHLUXR"/>
</dbReference>
<keyword evidence="2" id="KW-0238">DNA-binding</keyword>
<dbReference type="PANTHER" id="PTHR43214">
    <property type="entry name" value="TWO-COMPONENT RESPONSE REGULATOR"/>
    <property type="match status" value="1"/>
</dbReference>
<organism evidence="5 6">
    <name type="scientific">Actinoplanes xinjiangensis</name>
    <dbReference type="NCBI Taxonomy" id="512350"/>
    <lineage>
        <taxon>Bacteria</taxon>
        <taxon>Bacillati</taxon>
        <taxon>Actinomycetota</taxon>
        <taxon>Actinomycetes</taxon>
        <taxon>Micromonosporales</taxon>
        <taxon>Micromonosporaceae</taxon>
        <taxon>Actinoplanes</taxon>
    </lineage>
</organism>
<evidence type="ECO:0000256" key="2">
    <source>
        <dbReference type="ARBA" id="ARBA00023125"/>
    </source>
</evidence>
<evidence type="ECO:0000256" key="3">
    <source>
        <dbReference type="ARBA" id="ARBA00023163"/>
    </source>
</evidence>
<dbReference type="GO" id="GO:0003677">
    <property type="term" value="F:DNA binding"/>
    <property type="evidence" value="ECO:0007669"/>
    <property type="project" value="UniProtKB-KW"/>
</dbReference>
<dbReference type="EMBL" id="QGGR01000022">
    <property type="protein sequence ID" value="PWK39487.1"/>
    <property type="molecule type" value="Genomic_DNA"/>
</dbReference>
<protein>
    <submittedName>
        <fullName evidence="5">Regulatory LuxR family protein</fullName>
    </submittedName>
</protein>
<name>A0A316F3F6_9ACTN</name>
<dbReference type="GO" id="GO:0006355">
    <property type="term" value="P:regulation of DNA-templated transcription"/>
    <property type="evidence" value="ECO:0007669"/>
    <property type="project" value="InterPro"/>
</dbReference>
<dbReference type="Pfam" id="PF00196">
    <property type="entry name" value="GerE"/>
    <property type="match status" value="1"/>
</dbReference>
<dbReference type="Proteomes" id="UP000245697">
    <property type="component" value="Unassembled WGS sequence"/>
</dbReference>
<evidence type="ECO:0000313" key="5">
    <source>
        <dbReference type="EMBL" id="PWK39487.1"/>
    </source>
</evidence>
<reference evidence="5 6" key="1">
    <citation type="submission" date="2018-05" db="EMBL/GenBank/DDBJ databases">
        <title>Genomic Encyclopedia of Archaeal and Bacterial Type Strains, Phase II (KMG-II): from individual species to whole genera.</title>
        <authorList>
            <person name="Goeker M."/>
        </authorList>
    </citation>
    <scope>NUCLEOTIDE SEQUENCE [LARGE SCALE GENOMIC DNA]</scope>
    <source>
        <strain evidence="5 6">DSM 45184</strain>
    </source>
</reference>
<evidence type="ECO:0000256" key="1">
    <source>
        <dbReference type="ARBA" id="ARBA00023015"/>
    </source>
</evidence>
<dbReference type="PANTHER" id="PTHR43214:SF24">
    <property type="entry name" value="TRANSCRIPTIONAL REGULATORY PROTEIN NARL-RELATED"/>
    <property type="match status" value="1"/>
</dbReference>
<comment type="caution">
    <text evidence="5">The sequence shown here is derived from an EMBL/GenBank/DDBJ whole genome shotgun (WGS) entry which is preliminary data.</text>
</comment>
<dbReference type="InterPro" id="IPR036388">
    <property type="entry name" value="WH-like_DNA-bd_sf"/>
</dbReference>
<dbReference type="InterPro" id="IPR016032">
    <property type="entry name" value="Sig_transdc_resp-reg_C-effctor"/>
</dbReference>
<dbReference type="InterPro" id="IPR039420">
    <property type="entry name" value="WalR-like"/>
</dbReference>
<sequence>MLVTPVTNRSAPGQSAARSDAATLLTTPASVDAALATATREVLIAGARGVDGTLGRADRDNLRRGVRYRVLLPDSARDDPGVRRLGSLVGDVRVRTVPVVPAGSAVIDAAVALFPLARPAGGVALVPLTSVVAAAVALFERLWDGAAPLSGDDVADRRERELLALMSDGHTDESAAARLGVSVRTVRRMMSALMARLGARSRFQAGLRAAGNGPPAPPG</sequence>
<keyword evidence="6" id="KW-1185">Reference proteome</keyword>
<dbReference type="Gene3D" id="1.10.10.10">
    <property type="entry name" value="Winged helix-like DNA-binding domain superfamily/Winged helix DNA-binding domain"/>
    <property type="match status" value="1"/>
</dbReference>
<feature type="domain" description="HTH luxR-type" evidence="4">
    <location>
        <begin position="148"/>
        <end position="213"/>
    </location>
</feature>